<dbReference type="AlphaFoldDB" id="A0A328D9F6"/>
<evidence type="ECO:0000313" key="3">
    <source>
        <dbReference type="Proteomes" id="UP000249390"/>
    </source>
</evidence>
<keyword evidence="3" id="KW-1185">Reference proteome</keyword>
<accession>A0A328D9F6</accession>
<feature type="region of interest" description="Disordered" evidence="1">
    <location>
        <begin position="1"/>
        <end position="30"/>
    </location>
</feature>
<evidence type="ECO:0000313" key="2">
    <source>
        <dbReference type="EMBL" id="RAL42502.1"/>
    </source>
</evidence>
<comment type="caution">
    <text evidence="2">The sequence shown here is derived from an EMBL/GenBank/DDBJ whole genome shotgun (WGS) entry which is preliminary data.</text>
</comment>
<organism evidence="2 3">
    <name type="scientific">Cuscuta australis</name>
    <dbReference type="NCBI Taxonomy" id="267555"/>
    <lineage>
        <taxon>Eukaryota</taxon>
        <taxon>Viridiplantae</taxon>
        <taxon>Streptophyta</taxon>
        <taxon>Embryophyta</taxon>
        <taxon>Tracheophyta</taxon>
        <taxon>Spermatophyta</taxon>
        <taxon>Magnoliopsida</taxon>
        <taxon>eudicotyledons</taxon>
        <taxon>Gunneridae</taxon>
        <taxon>Pentapetalae</taxon>
        <taxon>asterids</taxon>
        <taxon>lamiids</taxon>
        <taxon>Solanales</taxon>
        <taxon>Convolvulaceae</taxon>
        <taxon>Cuscuteae</taxon>
        <taxon>Cuscuta</taxon>
        <taxon>Cuscuta subgen. Grammica</taxon>
        <taxon>Cuscuta sect. Cleistogrammica</taxon>
    </lineage>
</organism>
<reference evidence="2 3" key="1">
    <citation type="submission" date="2018-06" db="EMBL/GenBank/DDBJ databases">
        <title>The Genome of Cuscuta australis (Dodder) Provides Insight into the Evolution of Plant Parasitism.</title>
        <authorList>
            <person name="Liu H."/>
        </authorList>
    </citation>
    <scope>NUCLEOTIDE SEQUENCE [LARGE SCALE GENOMIC DNA]</scope>
    <source>
        <strain evidence="3">cv. Yunnan</strain>
        <tissue evidence="2">Vines</tissue>
    </source>
</reference>
<name>A0A328D9F6_9ASTE</name>
<proteinExistence type="predicted"/>
<dbReference type="Proteomes" id="UP000249390">
    <property type="component" value="Unassembled WGS sequence"/>
</dbReference>
<protein>
    <submittedName>
        <fullName evidence="2">Uncharacterized protein</fullName>
    </submittedName>
</protein>
<feature type="compositionally biased region" description="Basic and acidic residues" evidence="1">
    <location>
        <begin position="1"/>
        <end position="17"/>
    </location>
</feature>
<evidence type="ECO:0000256" key="1">
    <source>
        <dbReference type="SAM" id="MobiDB-lite"/>
    </source>
</evidence>
<gene>
    <name evidence="2" type="ORF">DM860_011120</name>
</gene>
<dbReference type="EMBL" id="NQVE01000169">
    <property type="protein sequence ID" value="RAL42502.1"/>
    <property type="molecule type" value="Genomic_DNA"/>
</dbReference>
<sequence length="63" mass="7061">MSPLERPRSSPRLERRIPGPSHADGLPPEGHLNGACRQVARWMILVEMCVCTEGLVRIKRKTA</sequence>